<evidence type="ECO:0000313" key="10">
    <source>
        <dbReference type="EMBL" id="CAB4739672.1"/>
    </source>
</evidence>
<dbReference type="GO" id="GO:0006227">
    <property type="term" value="P:dUDP biosynthetic process"/>
    <property type="evidence" value="ECO:0007669"/>
    <property type="project" value="TreeGrafter"/>
</dbReference>
<keyword evidence="4" id="KW-0545">Nucleotide biosynthesis</keyword>
<dbReference type="CDD" id="cd01672">
    <property type="entry name" value="TMPK"/>
    <property type="match status" value="1"/>
</dbReference>
<organism evidence="10">
    <name type="scientific">freshwater metagenome</name>
    <dbReference type="NCBI Taxonomy" id="449393"/>
    <lineage>
        <taxon>unclassified sequences</taxon>
        <taxon>metagenomes</taxon>
        <taxon>ecological metagenomes</taxon>
    </lineage>
</organism>
<evidence type="ECO:0000256" key="1">
    <source>
        <dbReference type="ARBA" id="ARBA00009776"/>
    </source>
</evidence>
<dbReference type="EC" id="2.7.4.9" evidence="2"/>
<dbReference type="GO" id="GO:0006233">
    <property type="term" value="P:dTDP biosynthetic process"/>
    <property type="evidence" value="ECO:0007669"/>
    <property type="project" value="InterPro"/>
</dbReference>
<sequence length="223" mass="24452">MTQHPAAQATWPGRWTARGLFVCFEGGEGSGKSTQSRLLRDHLEQQGREVLLTFEPGDTPVGAELRRIVLSPETGALSDRTEVLLYAADKAEHVDTVVLPALERGAVVVTDRYVDSTLAYQGAGRTLPVADVAHVARWATGDLRPHLTVVLDLEPAAGLGRFEGRDRIEGESLEFHQRVRQAFLDMAAEDPEHYLVLDARAAVEEIAAAIRERVEELLPGVTR</sequence>
<feature type="domain" description="Thymidylate kinase-like" evidence="9">
    <location>
        <begin position="24"/>
        <end position="210"/>
    </location>
</feature>
<dbReference type="Gene3D" id="3.40.50.300">
    <property type="entry name" value="P-loop containing nucleotide triphosphate hydrolases"/>
    <property type="match status" value="1"/>
</dbReference>
<dbReference type="HAMAP" id="MF_00165">
    <property type="entry name" value="Thymidylate_kinase"/>
    <property type="match status" value="1"/>
</dbReference>
<keyword evidence="5" id="KW-0547">Nucleotide-binding</keyword>
<accession>A0A6J6SXQ0</accession>
<evidence type="ECO:0000256" key="8">
    <source>
        <dbReference type="ARBA" id="ARBA00048743"/>
    </source>
</evidence>
<evidence type="ECO:0000256" key="4">
    <source>
        <dbReference type="ARBA" id="ARBA00022727"/>
    </source>
</evidence>
<dbReference type="InterPro" id="IPR018095">
    <property type="entry name" value="Thymidylate_kin_CS"/>
</dbReference>
<evidence type="ECO:0000256" key="7">
    <source>
        <dbReference type="ARBA" id="ARBA00022840"/>
    </source>
</evidence>
<reference evidence="10" key="1">
    <citation type="submission" date="2020-05" db="EMBL/GenBank/DDBJ databases">
        <authorList>
            <person name="Chiriac C."/>
            <person name="Salcher M."/>
            <person name="Ghai R."/>
            <person name="Kavagutti S V."/>
        </authorList>
    </citation>
    <scope>NUCLEOTIDE SEQUENCE</scope>
</reference>
<dbReference type="GO" id="GO:0006235">
    <property type="term" value="P:dTTP biosynthetic process"/>
    <property type="evidence" value="ECO:0007669"/>
    <property type="project" value="TreeGrafter"/>
</dbReference>
<dbReference type="PROSITE" id="PS01331">
    <property type="entry name" value="THYMIDYLATE_KINASE"/>
    <property type="match status" value="1"/>
</dbReference>
<dbReference type="InterPro" id="IPR027417">
    <property type="entry name" value="P-loop_NTPase"/>
</dbReference>
<comment type="similarity">
    <text evidence="1">Belongs to the thymidylate kinase family.</text>
</comment>
<dbReference type="AlphaFoldDB" id="A0A6J6SXQ0"/>
<keyword evidence="3" id="KW-0808">Transferase</keyword>
<evidence type="ECO:0000256" key="6">
    <source>
        <dbReference type="ARBA" id="ARBA00022777"/>
    </source>
</evidence>
<protein>
    <recommendedName>
        <fullName evidence="2">dTMP kinase</fullName>
        <ecNumber evidence="2">2.7.4.9</ecNumber>
    </recommendedName>
</protein>
<dbReference type="PANTHER" id="PTHR10344">
    <property type="entry name" value="THYMIDYLATE KINASE"/>
    <property type="match status" value="1"/>
</dbReference>
<keyword evidence="7" id="KW-0067">ATP-binding</keyword>
<proteinExistence type="inferred from homology"/>
<dbReference type="GO" id="GO:0005829">
    <property type="term" value="C:cytosol"/>
    <property type="evidence" value="ECO:0007669"/>
    <property type="project" value="TreeGrafter"/>
</dbReference>
<evidence type="ECO:0000256" key="5">
    <source>
        <dbReference type="ARBA" id="ARBA00022741"/>
    </source>
</evidence>
<comment type="catalytic activity">
    <reaction evidence="8">
        <text>dTMP + ATP = dTDP + ADP</text>
        <dbReference type="Rhea" id="RHEA:13517"/>
        <dbReference type="ChEBI" id="CHEBI:30616"/>
        <dbReference type="ChEBI" id="CHEBI:58369"/>
        <dbReference type="ChEBI" id="CHEBI:63528"/>
        <dbReference type="ChEBI" id="CHEBI:456216"/>
        <dbReference type="EC" id="2.7.4.9"/>
    </reaction>
</comment>
<dbReference type="SUPFAM" id="SSF52540">
    <property type="entry name" value="P-loop containing nucleoside triphosphate hydrolases"/>
    <property type="match status" value="1"/>
</dbReference>
<gene>
    <name evidence="10" type="ORF">UFOPK2761_01169</name>
</gene>
<dbReference type="NCBIfam" id="TIGR00041">
    <property type="entry name" value="DTMP_kinase"/>
    <property type="match status" value="1"/>
</dbReference>
<dbReference type="GO" id="GO:0004798">
    <property type="term" value="F:dTMP kinase activity"/>
    <property type="evidence" value="ECO:0007669"/>
    <property type="project" value="UniProtKB-EC"/>
</dbReference>
<dbReference type="EMBL" id="CAEZYQ010000007">
    <property type="protein sequence ID" value="CAB4739672.1"/>
    <property type="molecule type" value="Genomic_DNA"/>
</dbReference>
<evidence type="ECO:0000259" key="9">
    <source>
        <dbReference type="Pfam" id="PF02223"/>
    </source>
</evidence>
<dbReference type="GO" id="GO:0005524">
    <property type="term" value="F:ATP binding"/>
    <property type="evidence" value="ECO:0007669"/>
    <property type="project" value="UniProtKB-KW"/>
</dbReference>
<dbReference type="InterPro" id="IPR018094">
    <property type="entry name" value="Thymidylate_kinase"/>
</dbReference>
<dbReference type="PANTHER" id="PTHR10344:SF4">
    <property type="entry name" value="UMP-CMP KINASE 2, MITOCHONDRIAL"/>
    <property type="match status" value="1"/>
</dbReference>
<name>A0A6J6SXQ0_9ZZZZ</name>
<dbReference type="FunFam" id="3.40.50.300:FF:000225">
    <property type="entry name" value="Thymidylate kinase"/>
    <property type="match status" value="1"/>
</dbReference>
<evidence type="ECO:0000256" key="3">
    <source>
        <dbReference type="ARBA" id="ARBA00022679"/>
    </source>
</evidence>
<dbReference type="Pfam" id="PF02223">
    <property type="entry name" value="Thymidylate_kin"/>
    <property type="match status" value="1"/>
</dbReference>
<keyword evidence="6" id="KW-0418">Kinase</keyword>
<evidence type="ECO:0000256" key="2">
    <source>
        <dbReference type="ARBA" id="ARBA00012980"/>
    </source>
</evidence>
<dbReference type="InterPro" id="IPR039430">
    <property type="entry name" value="Thymidylate_kin-like_dom"/>
</dbReference>